<gene>
    <name evidence="2" type="ORF">ADN00_13165</name>
</gene>
<dbReference type="RefSeq" id="WP_075063484.1">
    <property type="nucleotide sequence ID" value="NZ_LGCL01000030.1"/>
</dbReference>
<dbReference type="PANTHER" id="PTHR11106:SF111">
    <property type="entry name" value="MACRO DOMAIN-CONTAINING PROTEIN"/>
    <property type="match status" value="1"/>
</dbReference>
<dbReference type="OrthoDB" id="6194521at2"/>
<proteinExistence type="predicted"/>
<keyword evidence="3" id="KW-1185">Reference proteome</keyword>
<comment type="caution">
    <text evidence="2">The sequence shown here is derived from an EMBL/GenBank/DDBJ whole genome shotgun (WGS) entry which is preliminary data.</text>
</comment>
<dbReference type="Proteomes" id="UP000050417">
    <property type="component" value="Unassembled WGS sequence"/>
</dbReference>
<dbReference type="STRING" id="1134406.ADN00_13165"/>
<feature type="domain" description="Macro" evidence="1">
    <location>
        <begin position="3"/>
        <end position="186"/>
    </location>
</feature>
<organism evidence="2 3">
    <name type="scientific">Ornatilinea apprima</name>
    <dbReference type="NCBI Taxonomy" id="1134406"/>
    <lineage>
        <taxon>Bacteria</taxon>
        <taxon>Bacillati</taxon>
        <taxon>Chloroflexota</taxon>
        <taxon>Anaerolineae</taxon>
        <taxon>Anaerolineales</taxon>
        <taxon>Anaerolineaceae</taxon>
        <taxon>Ornatilinea</taxon>
    </lineage>
</organism>
<name>A0A0P6XI56_9CHLR</name>
<dbReference type="CDD" id="cd02907">
    <property type="entry name" value="Macro_Af1521_BAL-like"/>
    <property type="match status" value="1"/>
</dbReference>
<dbReference type="SUPFAM" id="SSF52949">
    <property type="entry name" value="Macro domain-like"/>
    <property type="match status" value="1"/>
</dbReference>
<dbReference type="PROSITE" id="PS51154">
    <property type="entry name" value="MACRO"/>
    <property type="match status" value="1"/>
</dbReference>
<accession>A0A0P6XI56</accession>
<dbReference type="InterPro" id="IPR002589">
    <property type="entry name" value="Macro_dom"/>
</dbReference>
<dbReference type="Gene3D" id="3.40.220.10">
    <property type="entry name" value="Leucine Aminopeptidase, subunit E, domain 1"/>
    <property type="match status" value="1"/>
</dbReference>
<evidence type="ECO:0000259" key="1">
    <source>
        <dbReference type="PROSITE" id="PS51154"/>
    </source>
</evidence>
<dbReference type="Pfam" id="PF01661">
    <property type="entry name" value="Macro"/>
    <property type="match status" value="1"/>
</dbReference>
<reference evidence="2 3" key="1">
    <citation type="submission" date="2015-07" db="EMBL/GenBank/DDBJ databases">
        <title>Genome sequence of Ornatilinea apprima DSM 23815.</title>
        <authorList>
            <person name="Hemp J."/>
            <person name="Ward L.M."/>
            <person name="Pace L.A."/>
            <person name="Fischer W.W."/>
        </authorList>
    </citation>
    <scope>NUCLEOTIDE SEQUENCE [LARGE SCALE GENOMIC DNA]</scope>
    <source>
        <strain evidence="2 3">P3M-1</strain>
    </source>
</reference>
<dbReference type="SMART" id="SM00506">
    <property type="entry name" value="A1pp"/>
    <property type="match status" value="1"/>
</dbReference>
<dbReference type="EMBL" id="LGCL01000030">
    <property type="protein sequence ID" value="KPL75179.1"/>
    <property type="molecule type" value="Genomic_DNA"/>
</dbReference>
<dbReference type="AlphaFoldDB" id="A0A0P6XI56"/>
<sequence length="189" mass="20166">MSQCIRSTNLSPQASLEICQGDITLEAVDAVVNAANAHLIHGGGVAAAIARRAGLPLDKESREWVQQHGPVTHTAPALTSAGAMPARYVIHAVGPIWGEGSEEPRLAETIHAVLALASQNGFASLAFPAISTGIYGFPKQLAAPIFFNTIQSYFTAEPESSIKLVRIVLYDQATLDAFLGEFDRWTANR</sequence>
<evidence type="ECO:0000313" key="3">
    <source>
        <dbReference type="Proteomes" id="UP000050417"/>
    </source>
</evidence>
<dbReference type="PANTHER" id="PTHR11106">
    <property type="entry name" value="GANGLIOSIDE INDUCED DIFFERENTIATION ASSOCIATED PROTEIN 2-RELATED"/>
    <property type="match status" value="1"/>
</dbReference>
<protein>
    <recommendedName>
        <fullName evidence="1">Macro domain-containing protein</fullName>
    </recommendedName>
</protein>
<dbReference type="InterPro" id="IPR043472">
    <property type="entry name" value="Macro_dom-like"/>
</dbReference>
<evidence type="ECO:0000313" key="2">
    <source>
        <dbReference type="EMBL" id="KPL75179.1"/>
    </source>
</evidence>